<gene>
    <name evidence="1" type="ORF">LCGC14_2690630</name>
</gene>
<reference evidence="1" key="1">
    <citation type="journal article" date="2015" name="Nature">
        <title>Complex archaea that bridge the gap between prokaryotes and eukaryotes.</title>
        <authorList>
            <person name="Spang A."/>
            <person name="Saw J.H."/>
            <person name="Jorgensen S.L."/>
            <person name="Zaremba-Niedzwiedzka K."/>
            <person name="Martijn J."/>
            <person name="Lind A.E."/>
            <person name="van Eijk R."/>
            <person name="Schleper C."/>
            <person name="Guy L."/>
            <person name="Ettema T.J."/>
        </authorList>
    </citation>
    <scope>NUCLEOTIDE SEQUENCE</scope>
</reference>
<dbReference type="AlphaFoldDB" id="A0A0F8ZIN6"/>
<feature type="non-terminal residue" evidence="1">
    <location>
        <position position="1"/>
    </location>
</feature>
<name>A0A0F8ZIN6_9ZZZZ</name>
<comment type="caution">
    <text evidence="1">The sequence shown here is derived from an EMBL/GenBank/DDBJ whole genome shotgun (WGS) entry which is preliminary data.</text>
</comment>
<protein>
    <submittedName>
        <fullName evidence="1">Uncharacterized protein</fullName>
    </submittedName>
</protein>
<proteinExistence type="predicted"/>
<accession>A0A0F8ZIN6</accession>
<sequence>GSGGIFGKADGIQVDNEFTVDDTTDANFFWMENTDFTSSNGGVLSYITNNKDGIQKYDNAALVPFYIDLDVEGGPDNDMNTCKLIFEYKQQIVCLNTQERGTRYPQRARYLTPGAPGTAIADDFVDAPTNDVIIAAAFINEDLVVFFQGAIRNTIWRLAYTGDPILPFRWERISARYGAVAKNSVVNFGDRLAAMDSARVIASDNRNAAPIDAKIPDFIQKTNLSVINYSNSLLVEELNQFYMSFTTSGASKPDSLLIYNIDDDSWAVYSHPVHVLGFTTLSADLILDTIETVLDTIDESFDAPSVNAGYPVVLMGRRDGIIDQLNTTTQDSGVDFSWNAKYGQWNPYSRQGSKVELQKISFLVDVDADVSFDVECFVDGSSTPYKTATITCDGDGDNEDGGFVFPCPICGGTGRV</sequence>
<evidence type="ECO:0000313" key="1">
    <source>
        <dbReference type="EMBL" id="KKK93663.1"/>
    </source>
</evidence>
<organism evidence="1">
    <name type="scientific">marine sediment metagenome</name>
    <dbReference type="NCBI Taxonomy" id="412755"/>
    <lineage>
        <taxon>unclassified sequences</taxon>
        <taxon>metagenomes</taxon>
        <taxon>ecological metagenomes</taxon>
    </lineage>
</organism>
<dbReference type="EMBL" id="LAZR01047679">
    <property type="protein sequence ID" value="KKK93663.1"/>
    <property type="molecule type" value="Genomic_DNA"/>
</dbReference>